<evidence type="ECO:0000313" key="2">
    <source>
        <dbReference type="Proteomes" id="UP000054279"/>
    </source>
</evidence>
<dbReference type="AlphaFoldDB" id="A0A0C9VSD5"/>
<dbReference type="EMBL" id="KN837140">
    <property type="protein sequence ID" value="KIJ40926.1"/>
    <property type="molecule type" value="Genomic_DNA"/>
</dbReference>
<proteinExistence type="predicted"/>
<dbReference type="PANTHER" id="PTHR37015">
    <property type="entry name" value="REVERSE TRANSCRIPTASE DOMAIN-CONTAINING PROTEIN"/>
    <property type="match status" value="1"/>
</dbReference>
<dbReference type="HOGENOM" id="CLU_1195538_0_0_1"/>
<gene>
    <name evidence="1" type="ORF">M422DRAFT_256105</name>
</gene>
<dbReference type="Proteomes" id="UP000054279">
    <property type="component" value="Unassembled WGS sequence"/>
</dbReference>
<keyword evidence="2" id="KW-1185">Reference proteome</keyword>
<dbReference type="OrthoDB" id="74545at2759"/>
<evidence type="ECO:0000313" key="1">
    <source>
        <dbReference type="EMBL" id="KIJ40926.1"/>
    </source>
</evidence>
<organism evidence="1 2">
    <name type="scientific">Sphaerobolus stellatus (strain SS14)</name>
    <dbReference type="NCBI Taxonomy" id="990650"/>
    <lineage>
        <taxon>Eukaryota</taxon>
        <taxon>Fungi</taxon>
        <taxon>Dikarya</taxon>
        <taxon>Basidiomycota</taxon>
        <taxon>Agaricomycotina</taxon>
        <taxon>Agaricomycetes</taxon>
        <taxon>Phallomycetidae</taxon>
        <taxon>Geastrales</taxon>
        <taxon>Sphaerobolaceae</taxon>
        <taxon>Sphaerobolus</taxon>
    </lineage>
</organism>
<accession>A0A0C9VSD5</accession>
<sequence length="232" mass="26481">MTFLGIPQNWLNFFETFLKAPVRFMGDPNGEVRIHQYGMPIAYTLSMVLKEAMRFIMDVAVSHENEGDVSLYKHHEDLWFWHSDTEKCITVWNELNTYGNLITPEGSVCWGFLVFDATKGQFVITQKEIDKFIIELRDQLAATKSVSGWVNVYNEYMTFVFGNLGGILAVCFGPDLINDICAAVKRIQLEAFSETEGAVAELASKIKSQYGISDILEGYFYFPMSRAEKRPH</sequence>
<protein>
    <submittedName>
        <fullName evidence="1">Uncharacterized protein</fullName>
    </submittedName>
</protein>
<dbReference type="PANTHER" id="PTHR37015:SF2">
    <property type="entry name" value="REVERSE TRANSCRIPTASE DOMAIN-CONTAINING PROTEIN"/>
    <property type="match status" value="1"/>
</dbReference>
<name>A0A0C9VSD5_SPHS4</name>
<reference evidence="1 2" key="1">
    <citation type="submission" date="2014-06" db="EMBL/GenBank/DDBJ databases">
        <title>Evolutionary Origins and Diversification of the Mycorrhizal Mutualists.</title>
        <authorList>
            <consortium name="DOE Joint Genome Institute"/>
            <consortium name="Mycorrhizal Genomics Consortium"/>
            <person name="Kohler A."/>
            <person name="Kuo A."/>
            <person name="Nagy L.G."/>
            <person name="Floudas D."/>
            <person name="Copeland A."/>
            <person name="Barry K.W."/>
            <person name="Cichocki N."/>
            <person name="Veneault-Fourrey C."/>
            <person name="LaButti K."/>
            <person name="Lindquist E.A."/>
            <person name="Lipzen A."/>
            <person name="Lundell T."/>
            <person name="Morin E."/>
            <person name="Murat C."/>
            <person name="Riley R."/>
            <person name="Ohm R."/>
            <person name="Sun H."/>
            <person name="Tunlid A."/>
            <person name="Henrissat B."/>
            <person name="Grigoriev I.V."/>
            <person name="Hibbett D.S."/>
            <person name="Martin F."/>
        </authorList>
    </citation>
    <scope>NUCLEOTIDE SEQUENCE [LARGE SCALE GENOMIC DNA]</scope>
    <source>
        <strain evidence="1 2">SS14</strain>
    </source>
</reference>